<feature type="compositionally biased region" description="Basic residues" evidence="3">
    <location>
        <begin position="241"/>
        <end position="250"/>
    </location>
</feature>
<reference evidence="4" key="1">
    <citation type="journal article" date="2014" name="PLoS ONE">
        <title>Transcriptome-Based Identification of ABC Transporters in the Western Tarnished Plant Bug Lygus hesperus.</title>
        <authorList>
            <person name="Hull J.J."/>
            <person name="Chaney K."/>
            <person name="Geib S.M."/>
            <person name="Fabrick J.A."/>
            <person name="Brent C.S."/>
            <person name="Walsh D."/>
            <person name="Lavine L.C."/>
        </authorList>
    </citation>
    <scope>NUCLEOTIDE SEQUENCE</scope>
</reference>
<feature type="compositionally biased region" description="Acidic residues" evidence="3">
    <location>
        <begin position="275"/>
        <end position="306"/>
    </location>
</feature>
<sequence length="321" mass="36131">MAMFLSGAGPRLILLVSAAVSVVLGASAPPHLAHIAGSSRKIRMYMVNAYLQLNPDGTVSGSPDDTSPSTVLQRSSVSLGQVKIQGVATCMFLCMDMCGIPYSSREFTDECVFNEKIEQHSYNTYSSTKYSNAKRTLYLGMTRKGEARRVQVRTGTVLGRLSTFTRVLTQSVGAEEASTHGRTVCLHLPPPRHPRPPRCRLRARGRPRRRKKKPDEAAEDPPPPRRPLRRKCEPGKDCQRRLHIGRKRKSRLEGTGGPRRLRHRKHRTAVRLKEEEEEEAEEEAEEKVEEEGEDEDVTMTTEDELLSDDHTDLFQDNNDND</sequence>
<accession>A0A0A9X855</accession>
<keyword evidence="2" id="KW-0732">Signal</keyword>
<name>A0A0A9X855_LYGHE</name>
<gene>
    <name evidence="4" type="ORF">CM83_33076</name>
</gene>
<feature type="compositionally biased region" description="Basic and acidic residues" evidence="3">
    <location>
        <begin position="230"/>
        <end position="240"/>
    </location>
</feature>
<evidence type="ECO:0000256" key="2">
    <source>
        <dbReference type="RuleBase" id="RU049442"/>
    </source>
</evidence>
<dbReference type="Pfam" id="PF00167">
    <property type="entry name" value="FGF"/>
    <property type="match status" value="1"/>
</dbReference>
<dbReference type="Gene3D" id="2.80.10.50">
    <property type="match status" value="1"/>
</dbReference>
<feature type="compositionally biased region" description="Basic residues" evidence="3">
    <location>
        <begin position="190"/>
        <end position="212"/>
    </location>
</feature>
<feature type="region of interest" description="Disordered" evidence="3">
    <location>
        <begin position="173"/>
        <end position="321"/>
    </location>
</feature>
<dbReference type="AlphaFoldDB" id="A0A0A9X855"/>
<organism evidence="4">
    <name type="scientific">Lygus hesperus</name>
    <name type="common">Western plant bug</name>
    <dbReference type="NCBI Taxonomy" id="30085"/>
    <lineage>
        <taxon>Eukaryota</taxon>
        <taxon>Metazoa</taxon>
        <taxon>Ecdysozoa</taxon>
        <taxon>Arthropoda</taxon>
        <taxon>Hexapoda</taxon>
        <taxon>Insecta</taxon>
        <taxon>Pterygota</taxon>
        <taxon>Neoptera</taxon>
        <taxon>Paraneoptera</taxon>
        <taxon>Hemiptera</taxon>
        <taxon>Heteroptera</taxon>
        <taxon>Panheteroptera</taxon>
        <taxon>Cimicomorpha</taxon>
        <taxon>Miridae</taxon>
        <taxon>Mirini</taxon>
        <taxon>Lygus</taxon>
    </lineage>
</organism>
<dbReference type="SUPFAM" id="SSF50353">
    <property type="entry name" value="Cytokine"/>
    <property type="match status" value="1"/>
</dbReference>
<dbReference type="PRINTS" id="PR00263">
    <property type="entry name" value="HBGFFGF"/>
</dbReference>
<dbReference type="CDD" id="cd23311">
    <property type="entry name" value="beta-trefoil_FGF_Bnl-like"/>
    <property type="match status" value="1"/>
</dbReference>
<dbReference type="GO" id="GO:0008083">
    <property type="term" value="F:growth factor activity"/>
    <property type="evidence" value="ECO:0007669"/>
    <property type="project" value="InterPro"/>
</dbReference>
<dbReference type="InterPro" id="IPR008996">
    <property type="entry name" value="IL1/FGF"/>
</dbReference>
<feature type="chain" id="PRO_5005109860" description="Fibroblast growth factor" evidence="2">
    <location>
        <begin position="26"/>
        <end position="321"/>
    </location>
</feature>
<feature type="compositionally biased region" description="Basic residues" evidence="3">
    <location>
        <begin position="259"/>
        <end position="270"/>
    </location>
</feature>
<evidence type="ECO:0000313" key="4">
    <source>
        <dbReference type="EMBL" id="JAG16139.1"/>
    </source>
</evidence>
<dbReference type="InterPro" id="IPR002209">
    <property type="entry name" value="Fibroblast_GF_fam"/>
</dbReference>
<evidence type="ECO:0000256" key="1">
    <source>
        <dbReference type="ARBA" id="ARBA00007936"/>
    </source>
</evidence>
<feature type="signal peptide" evidence="2">
    <location>
        <begin position="1"/>
        <end position="25"/>
    </location>
</feature>
<proteinExistence type="inferred from homology"/>
<reference evidence="4" key="2">
    <citation type="submission" date="2014-07" db="EMBL/GenBank/DDBJ databases">
        <authorList>
            <person name="Hull J."/>
        </authorList>
    </citation>
    <scope>NUCLEOTIDE SEQUENCE</scope>
</reference>
<dbReference type="SMART" id="SM00442">
    <property type="entry name" value="FGF"/>
    <property type="match status" value="1"/>
</dbReference>
<protein>
    <recommendedName>
        <fullName evidence="2">Fibroblast growth factor</fullName>
        <shortName evidence="2">FGF</shortName>
    </recommendedName>
</protein>
<dbReference type="EMBL" id="GBHO01027465">
    <property type="protein sequence ID" value="JAG16139.1"/>
    <property type="molecule type" value="Transcribed_RNA"/>
</dbReference>
<dbReference type="PANTHER" id="PTHR11486">
    <property type="entry name" value="FIBROBLAST GROWTH FACTOR"/>
    <property type="match status" value="1"/>
</dbReference>
<comment type="similarity">
    <text evidence="1 2">Belongs to the heparin-binding growth factors family.</text>
</comment>
<dbReference type="PRINTS" id="PR00262">
    <property type="entry name" value="IL1HBGF"/>
</dbReference>
<evidence type="ECO:0000256" key="3">
    <source>
        <dbReference type="SAM" id="MobiDB-lite"/>
    </source>
</evidence>